<sequence>MGIAAIKKRFDNTSIKWKIFAVLISFCTILLVLLWLFQVVFLDSFYKHIKISTVKKSANSIVQNIDNEHLQELVEQISFGNEVCVDIRWQNGEKRVSSDALRGCLIHRMPNEERFGLFQKTLENGGELLGYYNYDSFRLPNFDTGKFKGPFPKVEHSPQQTIIFSKVMEDQNGESVFIMINALVSPVDATVATLRTQFYYIAGFMLLFATLLALVISKWVSSPIEAINRSAKELATGDYDVHFSGSGYREINELSTTLNYAAQELSKVDGLRQELIANISHDLRTPLTLISGYAEVMRDLPDENTPENAQIIIDEAQRLSTLVNDVLDLSKLQSGMQSVNLTDYNLTDSLSGAVLRMNELLRKDGYSLEFSYDQPVWVHADQTRIHQVFYNLLTNAINYTGEDKKIYVEQSVAGEWVTVRVRDTGEGVSPENLPYIWDRYYKVDKTHKRAVTGTGLGLSIVKSVLELHGGRYGVESTPGGSTFWFQLKTVPPQEEK</sequence>
<evidence type="ECO:0000256" key="7">
    <source>
        <dbReference type="ARBA" id="ARBA00022692"/>
    </source>
</evidence>
<dbReference type="FunFam" id="3.30.565.10:FF:000006">
    <property type="entry name" value="Sensor histidine kinase WalK"/>
    <property type="match status" value="1"/>
</dbReference>
<evidence type="ECO:0000259" key="16">
    <source>
        <dbReference type="PROSITE" id="PS50885"/>
    </source>
</evidence>
<dbReference type="GO" id="GO:0005524">
    <property type="term" value="F:ATP binding"/>
    <property type="evidence" value="ECO:0007669"/>
    <property type="project" value="UniProtKB-KW"/>
</dbReference>
<dbReference type="EC" id="2.7.13.3" evidence="3"/>
<dbReference type="InterPro" id="IPR004358">
    <property type="entry name" value="Sig_transdc_His_kin-like_C"/>
</dbReference>
<dbReference type="SUPFAM" id="SSF158472">
    <property type="entry name" value="HAMP domain-like"/>
    <property type="match status" value="1"/>
</dbReference>
<dbReference type="InterPro" id="IPR036097">
    <property type="entry name" value="HisK_dim/P_sf"/>
</dbReference>
<dbReference type="AlphaFoldDB" id="A0A6N2TMT1"/>
<evidence type="ECO:0000256" key="12">
    <source>
        <dbReference type="ARBA" id="ARBA00023012"/>
    </source>
</evidence>
<feature type="transmembrane region" description="Helical" evidence="14">
    <location>
        <begin position="198"/>
        <end position="220"/>
    </location>
</feature>
<dbReference type="InterPro" id="IPR005467">
    <property type="entry name" value="His_kinase_dom"/>
</dbReference>
<keyword evidence="10" id="KW-0067">ATP-binding</keyword>
<accession>A0A6N2TMT1</accession>
<keyword evidence="13 14" id="KW-0472">Membrane</keyword>
<dbReference type="SUPFAM" id="SSF55874">
    <property type="entry name" value="ATPase domain of HSP90 chaperone/DNA topoisomerase II/histidine kinase"/>
    <property type="match status" value="1"/>
</dbReference>
<dbReference type="InterPro" id="IPR003660">
    <property type="entry name" value="HAMP_dom"/>
</dbReference>
<dbReference type="CDD" id="cd06225">
    <property type="entry name" value="HAMP"/>
    <property type="match status" value="1"/>
</dbReference>
<proteinExistence type="predicted"/>
<evidence type="ECO:0000256" key="8">
    <source>
        <dbReference type="ARBA" id="ARBA00022741"/>
    </source>
</evidence>
<dbReference type="InterPro" id="IPR003661">
    <property type="entry name" value="HisK_dim/P_dom"/>
</dbReference>
<protein>
    <recommendedName>
        <fullName evidence="3">histidine kinase</fullName>
        <ecNumber evidence="3">2.7.13.3</ecNumber>
    </recommendedName>
</protein>
<dbReference type="CDD" id="cd00075">
    <property type="entry name" value="HATPase"/>
    <property type="match status" value="1"/>
</dbReference>
<dbReference type="SUPFAM" id="SSF47384">
    <property type="entry name" value="Homodimeric domain of signal transducing histidine kinase"/>
    <property type="match status" value="1"/>
</dbReference>
<keyword evidence="12" id="KW-0902">Two-component regulatory system</keyword>
<dbReference type="Gene3D" id="6.10.340.10">
    <property type="match status" value="1"/>
</dbReference>
<evidence type="ECO:0000256" key="11">
    <source>
        <dbReference type="ARBA" id="ARBA00022989"/>
    </source>
</evidence>
<evidence type="ECO:0000256" key="13">
    <source>
        <dbReference type="ARBA" id="ARBA00023136"/>
    </source>
</evidence>
<evidence type="ECO:0000313" key="17">
    <source>
        <dbReference type="EMBL" id="VYT05361.1"/>
    </source>
</evidence>
<evidence type="ECO:0000256" key="4">
    <source>
        <dbReference type="ARBA" id="ARBA00022475"/>
    </source>
</evidence>
<reference evidence="17" key="1">
    <citation type="submission" date="2019-11" db="EMBL/GenBank/DDBJ databases">
        <authorList>
            <person name="Feng L."/>
        </authorList>
    </citation>
    <scope>NUCLEOTIDE SEQUENCE</scope>
    <source>
        <strain evidence="17">AundefinedLFYP135</strain>
    </source>
</reference>
<dbReference type="Pfam" id="PF00512">
    <property type="entry name" value="HisKA"/>
    <property type="match status" value="1"/>
</dbReference>
<dbReference type="PRINTS" id="PR00344">
    <property type="entry name" value="BCTRLSENSOR"/>
</dbReference>
<comment type="catalytic activity">
    <reaction evidence="1">
        <text>ATP + protein L-histidine = ADP + protein N-phospho-L-histidine.</text>
        <dbReference type="EC" id="2.7.13.3"/>
    </reaction>
</comment>
<keyword evidence="6 17" id="KW-0808">Transferase</keyword>
<evidence type="ECO:0000256" key="6">
    <source>
        <dbReference type="ARBA" id="ARBA00022679"/>
    </source>
</evidence>
<keyword evidence="7 14" id="KW-0812">Transmembrane</keyword>
<evidence type="ECO:0000256" key="9">
    <source>
        <dbReference type="ARBA" id="ARBA00022777"/>
    </source>
</evidence>
<feature type="domain" description="HAMP" evidence="16">
    <location>
        <begin position="218"/>
        <end position="270"/>
    </location>
</feature>
<keyword evidence="11 14" id="KW-1133">Transmembrane helix</keyword>
<comment type="subcellular location">
    <subcellularLocation>
        <location evidence="2">Cell membrane</location>
        <topology evidence="2">Multi-pass membrane protein</topology>
    </subcellularLocation>
</comment>
<dbReference type="InterPro" id="IPR036890">
    <property type="entry name" value="HATPase_C_sf"/>
</dbReference>
<dbReference type="SMART" id="SM00387">
    <property type="entry name" value="HATPase_c"/>
    <property type="match status" value="1"/>
</dbReference>
<evidence type="ECO:0000256" key="5">
    <source>
        <dbReference type="ARBA" id="ARBA00022553"/>
    </source>
</evidence>
<feature type="domain" description="Histidine kinase" evidence="15">
    <location>
        <begin position="278"/>
        <end position="491"/>
    </location>
</feature>
<keyword evidence="9" id="KW-0418">Kinase</keyword>
<dbReference type="CDD" id="cd00082">
    <property type="entry name" value="HisKA"/>
    <property type="match status" value="1"/>
</dbReference>
<dbReference type="Pfam" id="PF02518">
    <property type="entry name" value="HATPase_c"/>
    <property type="match status" value="1"/>
</dbReference>
<dbReference type="GO" id="GO:0000155">
    <property type="term" value="F:phosphorelay sensor kinase activity"/>
    <property type="evidence" value="ECO:0007669"/>
    <property type="project" value="InterPro"/>
</dbReference>
<keyword evidence="5" id="KW-0597">Phosphoprotein</keyword>
<dbReference type="Gene3D" id="1.10.287.130">
    <property type="match status" value="1"/>
</dbReference>
<evidence type="ECO:0000256" key="1">
    <source>
        <dbReference type="ARBA" id="ARBA00000085"/>
    </source>
</evidence>
<dbReference type="SMART" id="SM00388">
    <property type="entry name" value="HisKA"/>
    <property type="match status" value="1"/>
</dbReference>
<keyword evidence="4" id="KW-1003">Cell membrane</keyword>
<evidence type="ECO:0000259" key="15">
    <source>
        <dbReference type="PROSITE" id="PS50109"/>
    </source>
</evidence>
<keyword evidence="8" id="KW-0547">Nucleotide-binding</keyword>
<evidence type="ECO:0000256" key="3">
    <source>
        <dbReference type="ARBA" id="ARBA00012438"/>
    </source>
</evidence>
<evidence type="ECO:0000256" key="14">
    <source>
        <dbReference type="SAM" id="Phobius"/>
    </source>
</evidence>
<name>A0A6N2TMT1_9FIRM</name>
<dbReference type="EMBL" id="CACRSL010000003">
    <property type="protein sequence ID" value="VYT05361.1"/>
    <property type="molecule type" value="Genomic_DNA"/>
</dbReference>
<dbReference type="PANTHER" id="PTHR45528">
    <property type="entry name" value="SENSOR HISTIDINE KINASE CPXA"/>
    <property type="match status" value="1"/>
</dbReference>
<dbReference type="FunFam" id="1.10.287.130:FF:000001">
    <property type="entry name" value="Two-component sensor histidine kinase"/>
    <property type="match status" value="1"/>
</dbReference>
<dbReference type="SMART" id="SM00304">
    <property type="entry name" value="HAMP"/>
    <property type="match status" value="1"/>
</dbReference>
<dbReference type="PROSITE" id="PS50109">
    <property type="entry name" value="HIS_KIN"/>
    <property type="match status" value="1"/>
</dbReference>
<dbReference type="InterPro" id="IPR003594">
    <property type="entry name" value="HATPase_dom"/>
</dbReference>
<evidence type="ECO:0000256" key="10">
    <source>
        <dbReference type="ARBA" id="ARBA00022840"/>
    </source>
</evidence>
<dbReference type="InterPro" id="IPR050398">
    <property type="entry name" value="HssS/ArlS-like"/>
</dbReference>
<organism evidence="17">
    <name type="scientific">uncultured Anaerotruncus sp</name>
    <dbReference type="NCBI Taxonomy" id="905011"/>
    <lineage>
        <taxon>Bacteria</taxon>
        <taxon>Bacillati</taxon>
        <taxon>Bacillota</taxon>
        <taxon>Clostridia</taxon>
        <taxon>Eubacteriales</taxon>
        <taxon>Oscillospiraceae</taxon>
        <taxon>Anaerotruncus</taxon>
        <taxon>environmental samples</taxon>
    </lineage>
</organism>
<dbReference type="PROSITE" id="PS50885">
    <property type="entry name" value="HAMP"/>
    <property type="match status" value="1"/>
</dbReference>
<feature type="transmembrane region" description="Helical" evidence="14">
    <location>
        <begin position="19"/>
        <end position="42"/>
    </location>
</feature>
<evidence type="ECO:0000256" key="2">
    <source>
        <dbReference type="ARBA" id="ARBA00004651"/>
    </source>
</evidence>
<dbReference type="GO" id="GO:0005886">
    <property type="term" value="C:plasma membrane"/>
    <property type="evidence" value="ECO:0007669"/>
    <property type="project" value="UniProtKB-SubCell"/>
</dbReference>
<gene>
    <name evidence="17" type="primary">phoR_1</name>
    <name evidence="17" type="ORF">AULFYP135_01451</name>
</gene>
<dbReference type="Gene3D" id="3.30.565.10">
    <property type="entry name" value="Histidine kinase-like ATPase, C-terminal domain"/>
    <property type="match status" value="1"/>
</dbReference>
<dbReference type="PANTHER" id="PTHR45528:SF1">
    <property type="entry name" value="SENSOR HISTIDINE KINASE CPXA"/>
    <property type="match status" value="1"/>
</dbReference>
<dbReference type="Pfam" id="PF00672">
    <property type="entry name" value="HAMP"/>
    <property type="match status" value="1"/>
</dbReference>